<dbReference type="GO" id="GO:0015179">
    <property type="term" value="F:L-amino acid transmembrane transporter activity"/>
    <property type="evidence" value="ECO:0007669"/>
    <property type="project" value="TreeGrafter"/>
</dbReference>
<dbReference type="PANTHER" id="PTHR22950:SF349">
    <property type="entry name" value="AMINO ACID TRANSPORTER TRANSMEMBRANE DOMAIN-CONTAINING PROTEIN"/>
    <property type="match status" value="1"/>
</dbReference>
<feature type="transmembrane region" description="Helical" evidence="5">
    <location>
        <begin position="114"/>
        <end position="135"/>
    </location>
</feature>
<reference evidence="7" key="1">
    <citation type="submission" date="2020-11" db="EMBL/GenBank/DDBJ databases">
        <authorList>
            <person name="Tran Van P."/>
        </authorList>
    </citation>
    <scope>NUCLEOTIDE SEQUENCE</scope>
</reference>
<feature type="transmembrane region" description="Helical" evidence="5">
    <location>
        <begin position="326"/>
        <end position="345"/>
    </location>
</feature>
<sequence length="387" mass="43030">MVVTCFIPQPKHMSLKLTDLKPGPSSLTITRGAPNNAHTRLQRALTVVGAFMLRRGISITNLEKASTNTRIQELPKEERVCDNYIEEIDLRLYGLMMLVPMLAINCVRNLKFLAPFSAVALLMSLVSYVIIWSYAFRDLHPLSERAMVGQLSNLPLFLGSVFFIYEPVPTVLPMRHAMKRPQSWGGIFGVFHLGTIIVIVINFIMGFSGYMAYGDDAKGSITLNLPQDQPLAQSVTLMQCLAIFFSQALQNYLAVEVMWDGYLLPKLHDHKYKLLLEFSFRAALVFIECEGLVVSDGLTVCLQLVLPCFHLLPPPASSCPSRIPPIWFFPKVLIVFVLAACALLLSSSLPSPNLGTLLSQGLSTWYGYSPITPPVDISTEEAPRPQN</sequence>
<dbReference type="AlphaFoldDB" id="A0A7R9NXE3"/>
<dbReference type="PANTHER" id="PTHR22950">
    <property type="entry name" value="AMINO ACID TRANSPORTER"/>
    <property type="match status" value="1"/>
</dbReference>
<evidence type="ECO:0000259" key="6">
    <source>
        <dbReference type="Pfam" id="PF01490"/>
    </source>
</evidence>
<comment type="subcellular location">
    <subcellularLocation>
        <location evidence="1">Membrane</location>
        <topology evidence="1">Multi-pass membrane protein</topology>
    </subcellularLocation>
</comment>
<evidence type="ECO:0000313" key="7">
    <source>
        <dbReference type="EMBL" id="CAD7459810.1"/>
    </source>
</evidence>
<feature type="transmembrane region" description="Helical" evidence="5">
    <location>
        <begin position="186"/>
        <end position="211"/>
    </location>
</feature>
<organism evidence="7">
    <name type="scientific">Timema tahoe</name>
    <dbReference type="NCBI Taxonomy" id="61484"/>
    <lineage>
        <taxon>Eukaryota</taxon>
        <taxon>Metazoa</taxon>
        <taxon>Ecdysozoa</taxon>
        <taxon>Arthropoda</taxon>
        <taxon>Hexapoda</taxon>
        <taxon>Insecta</taxon>
        <taxon>Pterygota</taxon>
        <taxon>Neoptera</taxon>
        <taxon>Polyneoptera</taxon>
        <taxon>Phasmatodea</taxon>
        <taxon>Timematodea</taxon>
        <taxon>Timematoidea</taxon>
        <taxon>Timematidae</taxon>
        <taxon>Timema</taxon>
    </lineage>
</organism>
<evidence type="ECO:0000256" key="4">
    <source>
        <dbReference type="ARBA" id="ARBA00023136"/>
    </source>
</evidence>
<keyword evidence="2 5" id="KW-0812">Transmembrane</keyword>
<keyword evidence="3 5" id="KW-1133">Transmembrane helix</keyword>
<evidence type="ECO:0000256" key="1">
    <source>
        <dbReference type="ARBA" id="ARBA00004141"/>
    </source>
</evidence>
<dbReference type="EMBL" id="OE003161">
    <property type="protein sequence ID" value="CAD7459810.1"/>
    <property type="molecule type" value="Genomic_DNA"/>
</dbReference>
<keyword evidence="4 5" id="KW-0472">Membrane</keyword>
<dbReference type="Pfam" id="PF01490">
    <property type="entry name" value="Aa_trans"/>
    <property type="match status" value="1"/>
</dbReference>
<name>A0A7R9NXE3_9NEOP</name>
<gene>
    <name evidence="7" type="ORF">TTEB3V08_LOCUS7757</name>
</gene>
<dbReference type="GO" id="GO:0005774">
    <property type="term" value="C:vacuolar membrane"/>
    <property type="evidence" value="ECO:0007669"/>
    <property type="project" value="TreeGrafter"/>
</dbReference>
<evidence type="ECO:0000256" key="3">
    <source>
        <dbReference type="ARBA" id="ARBA00022989"/>
    </source>
</evidence>
<accession>A0A7R9NXE3</accession>
<evidence type="ECO:0000256" key="5">
    <source>
        <dbReference type="SAM" id="Phobius"/>
    </source>
</evidence>
<feature type="domain" description="Amino acid transporter transmembrane" evidence="6">
    <location>
        <begin position="80"/>
        <end position="286"/>
    </location>
</feature>
<feature type="transmembrane region" description="Helical" evidence="5">
    <location>
        <begin position="147"/>
        <end position="165"/>
    </location>
</feature>
<evidence type="ECO:0000256" key="2">
    <source>
        <dbReference type="ARBA" id="ARBA00022692"/>
    </source>
</evidence>
<proteinExistence type="predicted"/>
<dbReference type="InterPro" id="IPR013057">
    <property type="entry name" value="AA_transpt_TM"/>
</dbReference>
<protein>
    <recommendedName>
        <fullName evidence="6">Amino acid transporter transmembrane domain-containing protein</fullName>
    </recommendedName>
</protein>